<comment type="cofactor">
    <cofactor evidence="2 11">
        <name>pyridoxal 5'-phosphate</name>
        <dbReference type="ChEBI" id="CHEBI:597326"/>
    </cofactor>
</comment>
<dbReference type="PIRSF" id="PIRSF000460">
    <property type="entry name" value="Pprylas_GlgP"/>
    <property type="match status" value="1"/>
</dbReference>
<dbReference type="GO" id="GO:0005980">
    <property type="term" value="P:glycogen catabolic process"/>
    <property type="evidence" value="ECO:0007669"/>
    <property type="project" value="TreeGrafter"/>
</dbReference>
<organism evidence="12 13">
    <name type="scientific">Microbacterium azadirachtae</name>
    <dbReference type="NCBI Taxonomy" id="582680"/>
    <lineage>
        <taxon>Bacteria</taxon>
        <taxon>Bacillati</taxon>
        <taxon>Actinomycetota</taxon>
        <taxon>Actinomycetes</taxon>
        <taxon>Micrococcales</taxon>
        <taxon>Microbacteriaceae</taxon>
        <taxon>Microbacterium</taxon>
    </lineage>
</organism>
<dbReference type="FunFam" id="3.40.50.2000:FF:000149">
    <property type="entry name" value="Glycogen phosphorylase, muscle form"/>
    <property type="match status" value="1"/>
</dbReference>
<dbReference type="InterPro" id="IPR000811">
    <property type="entry name" value="Glyco_trans_35"/>
</dbReference>
<keyword evidence="4" id="KW-0321">Glycogen metabolism</keyword>
<proteinExistence type="inferred from homology"/>
<feature type="modified residue" description="N6-(pyridoxal phosphate)lysine" evidence="10">
    <location>
        <position position="692"/>
    </location>
</feature>
<accession>A0A0F0LJX0</accession>
<keyword evidence="5 11" id="KW-0328">Glycosyltransferase</keyword>
<evidence type="ECO:0000256" key="6">
    <source>
        <dbReference type="ARBA" id="ARBA00022679"/>
    </source>
</evidence>
<dbReference type="EMBL" id="JYIX01000033">
    <property type="protein sequence ID" value="KJL33502.1"/>
    <property type="molecule type" value="Genomic_DNA"/>
</dbReference>
<dbReference type="Proteomes" id="UP000033740">
    <property type="component" value="Unassembled WGS sequence"/>
</dbReference>
<evidence type="ECO:0000256" key="3">
    <source>
        <dbReference type="ARBA" id="ARBA00006047"/>
    </source>
</evidence>
<evidence type="ECO:0000256" key="7">
    <source>
        <dbReference type="ARBA" id="ARBA00022898"/>
    </source>
</evidence>
<dbReference type="Gene3D" id="3.40.50.2000">
    <property type="entry name" value="Glycogen Phosphorylase B"/>
    <property type="match status" value="2"/>
</dbReference>
<dbReference type="GO" id="GO:0030170">
    <property type="term" value="F:pyridoxal phosphate binding"/>
    <property type="evidence" value="ECO:0007669"/>
    <property type="project" value="InterPro"/>
</dbReference>
<evidence type="ECO:0000256" key="11">
    <source>
        <dbReference type="RuleBase" id="RU000587"/>
    </source>
</evidence>
<comment type="function">
    <text evidence="9">Phosphorylase is an important allosteric enzyme in carbohydrate metabolism. Enzymes from different sources differ in their regulatory mechanisms and in their natural substrates. However, all known phosphorylases share catalytic and structural properties.</text>
</comment>
<evidence type="ECO:0000256" key="4">
    <source>
        <dbReference type="ARBA" id="ARBA00022600"/>
    </source>
</evidence>
<keyword evidence="7 10" id="KW-0663">Pyridoxal phosphate</keyword>
<protein>
    <recommendedName>
        <fullName evidence="11">Alpha-1,4 glucan phosphorylase</fullName>
        <ecNumber evidence="11">2.4.1.1</ecNumber>
    </recommendedName>
</protein>
<keyword evidence="6 11" id="KW-0808">Transferase</keyword>
<evidence type="ECO:0000256" key="1">
    <source>
        <dbReference type="ARBA" id="ARBA00001275"/>
    </source>
</evidence>
<keyword evidence="13" id="KW-1185">Reference proteome</keyword>
<dbReference type="GO" id="GO:0008184">
    <property type="term" value="F:glycogen phosphorylase activity"/>
    <property type="evidence" value="ECO:0007669"/>
    <property type="project" value="InterPro"/>
</dbReference>
<evidence type="ECO:0000256" key="8">
    <source>
        <dbReference type="ARBA" id="ARBA00023277"/>
    </source>
</evidence>
<keyword evidence="8 11" id="KW-0119">Carbohydrate metabolism</keyword>
<evidence type="ECO:0000256" key="5">
    <source>
        <dbReference type="ARBA" id="ARBA00022676"/>
    </source>
</evidence>
<sequence>MSSASGGCDGSLRYVRRVTSSDATAPHPPVPALELPPTADGFTAQFLRNLNFDGGVTLADASTNDRYLALARTVRDYLMLHALADQQRQAGAQAKAVCYLSAEYLLGNQLDNDLLAGDLAGVAADAMAACGIDLDELRRHEIEPGLGNGGLGRLAACFIDSLATLGVPSIGYGIRYEYGIFRQTFEDGQQVEQPDAWLTLGAPWEQPRPEAAQTVSFGGRTETVDDAGTVRSRWIPEWNVSAVPYDYLVPGFRNGRVNTLRLWRAKATDAFDLRIFNSGDYEQAVRAQTFAENISKVLYPEDSTPQGKELRLQQQYFFVAASIRDFLGRLPEDFDLARLPERVIFQLNDTHPVIAVPELMRVLVDEHGMAWDEAWAVTQQCFAYTCHTLLPEALEVWPVELLGRLLPRHLEIVYRINEEFLAAVRARFGDDEMRIRDMSIIAEFPVRAVRMAYLATVAGSRVNGVAELHSQLLRDKVLPAFAEFFPEKFTNVTNGVTPRRFLRLANPGLSTLITDAIGDGWVTDLERLHELEPLAEDAAFRAAFAAVKAGNKRRLNEVLQARDGMRVGDGHLVDVMVKRLHEYKRQLLKVLHVVSEYEGVVSGRIALADLQPRTVLFGAKAAPGYAMAKRIIHLINAVGSVVNTDPRLDGRLQVLFPPNYNVTLAESVIPAADLSEQISLAGKEASGTGNMKFALNGALTIGTDDGANVEIRELVGDANFFLFGMTEPEVAEIAQAGYHPAAFYQEDAGLRRAIDLIASGAFSGGDRSVFEPVVSNLLYEDRFMVLADYSAYMAAQQRVDAAYADQDGWTRAAILNVARCGFFSSDRSIRDYIDRIWHTPPTT</sequence>
<comment type="catalytic activity">
    <reaction evidence="1 11">
        <text>[(1-&gt;4)-alpha-D-glucosyl](n) + phosphate = [(1-&gt;4)-alpha-D-glucosyl](n-1) + alpha-D-glucose 1-phosphate</text>
        <dbReference type="Rhea" id="RHEA:41732"/>
        <dbReference type="Rhea" id="RHEA-COMP:9584"/>
        <dbReference type="Rhea" id="RHEA-COMP:9586"/>
        <dbReference type="ChEBI" id="CHEBI:15444"/>
        <dbReference type="ChEBI" id="CHEBI:43474"/>
        <dbReference type="ChEBI" id="CHEBI:58601"/>
        <dbReference type="EC" id="2.4.1.1"/>
    </reaction>
</comment>
<evidence type="ECO:0000256" key="9">
    <source>
        <dbReference type="ARBA" id="ARBA00025174"/>
    </source>
</evidence>
<dbReference type="EC" id="2.4.1.1" evidence="11"/>
<evidence type="ECO:0000256" key="2">
    <source>
        <dbReference type="ARBA" id="ARBA00001933"/>
    </source>
</evidence>
<dbReference type="AlphaFoldDB" id="A0A0F0LJX0"/>
<dbReference type="CDD" id="cd04300">
    <property type="entry name" value="GT35_Glycogen_Phosphorylase"/>
    <property type="match status" value="1"/>
</dbReference>
<dbReference type="PATRIC" id="fig|582680.6.peg.1780"/>
<evidence type="ECO:0000313" key="13">
    <source>
        <dbReference type="Proteomes" id="UP000033740"/>
    </source>
</evidence>
<reference evidence="12 13" key="1">
    <citation type="submission" date="2015-02" db="EMBL/GenBank/DDBJ databases">
        <title>Draft genome sequences of ten Microbacterium spp. with emphasis on heavy metal contaminated environments.</title>
        <authorList>
            <person name="Corretto E."/>
        </authorList>
    </citation>
    <scope>NUCLEOTIDE SEQUENCE [LARGE SCALE GENOMIC DNA]</scope>
    <source>
        <strain evidence="12 13">ARN176</strain>
    </source>
</reference>
<comment type="function">
    <text evidence="11">Allosteric enzyme that catalyzes the rate-limiting step in glycogen catabolism, the phosphorolytic cleavage of glycogen to produce glucose-1-phosphate, and plays a central role in maintaining cellular and organismal glucose homeostasis.</text>
</comment>
<dbReference type="SUPFAM" id="SSF53756">
    <property type="entry name" value="UDP-Glycosyltransferase/glycogen phosphorylase"/>
    <property type="match status" value="1"/>
</dbReference>
<dbReference type="RefSeq" id="WP_082076686.1">
    <property type="nucleotide sequence ID" value="NZ_JYIX01000033.1"/>
</dbReference>
<dbReference type="InterPro" id="IPR011833">
    <property type="entry name" value="Glycg_phsphrylas"/>
</dbReference>
<dbReference type="PROSITE" id="PS00102">
    <property type="entry name" value="PHOSPHORYLASE"/>
    <property type="match status" value="1"/>
</dbReference>
<dbReference type="PANTHER" id="PTHR11468:SF25">
    <property type="entry name" value="MALTODEXTRIN PHOSPHORYLASE"/>
    <property type="match status" value="1"/>
</dbReference>
<gene>
    <name evidence="12" type="primary">malP</name>
    <name evidence="12" type="ORF">RS86_01723</name>
</gene>
<dbReference type="GO" id="GO:0005737">
    <property type="term" value="C:cytoplasm"/>
    <property type="evidence" value="ECO:0007669"/>
    <property type="project" value="TreeGrafter"/>
</dbReference>
<dbReference type="PANTHER" id="PTHR11468">
    <property type="entry name" value="GLYCOGEN PHOSPHORYLASE"/>
    <property type="match status" value="1"/>
</dbReference>
<dbReference type="InterPro" id="IPR035090">
    <property type="entry name" value="Pyridoxal_P_attach_site"/>
</dbReference>
<dbReference type="STRING" id="582680.RS86_01723"/>
<comment type="caution">
    <text evidence="12">The sequence shown here is derived from an EMBL/GenBank/DDBJ whole genome shotgun (WGS) entry which is preliminary data.</text>
</comment>
<dbReference type="FunFam" id="3.40.50.2000:FF:000005">
    <property type="entry name" value="Alpha-1,4 glucan phosphorylase"/>
    <property type="match status" value="1"/>
</dbReference>
<name>A0A0F0LJX0_9MICO</name>
<evidence type="ECO:0000256" key="10">
    <source>
        <dbReference type="PIRSR" id="PIRSR000460-1"/>
    </source>
</evidence>
<dbReference type="Pfam" id="PF00343">
    <property type="entry name" value="Phosphorylase"/>
    <property type="match status" value="1"/>
</dbReference>
<evidence type="ECO:0000313" key="12">
    <source>
        <dbReference type="EMBL" id="KJL33502.1"/>
    </source>
</evidence>
<dbReference type="NCBIfam" id="TIGR02093">
    <property type="entry name" value="P_ylase"/>
    <property type="match status" value="1"/>
</dbReference>
<comment type="similarity">
    <text evidence="3 11">Belongs to the glycogen phosphorylase family.</text>
</comment>